<dbReference type="PROSITE" id="PS50072">
    <property type="entry name" value="CSA_PPIASE_2"/>
    <property type="match status" value="1"/>
</dbReference>
<evidence type="ECO:0000313" key="5">
    <source>
        <dbReference type="EMBL" id="EGR97795.1"/>
    </source>
</evidence>
<organism evidence="5 6">
    <name type="scientific">[Propionibacterium] namnetense SK182B-JCVI</name>
    <dbReference type="NCBI Taxonomy" id="1051006"/>
    <lineage>
        <taxon>Bacteria</taxon>
        <taxon>Bacillati</taxon>
        <taxon>Actinomycetota</taxon>
        <taxon>Actinomycetes</taxon>
        <taxon>Propionibacteriales</taxon>
        <taxon>Propionibacteriaceae</taxon>
        <taxon>Cutibacterium</taxon>
    </lineage>
</organism>
<dbReference type="PROSITE" id="PS51257">
    <property type="entry name" value="PROKAR_LIPOPROTEIN"/>
    <property type="match status" value="1"/>
</dbReference>
<feature type="region of interest" description="Disordered" evidence="2">
    <location>
        <begin position="25"/>
        <end position="74"/>
    </location>
</feature>
<dbReference type="InterPro" id="IPR002130">
    <property type="entry name" value="Cyclophilin-type_PPIase_dom"/>
</dbReference>
<dbReference type="InterPro" id="IPR029000">
    <property type="entry name" value="Cyclophilin-like_dom_sf"/>
</dbReference>
<keyword evidence="5" id="KW-0413">Isomerase</keyword>
<comment type="function">
    <text evidence="1">PPIases accelerate the folding of proteins. It catalyzes the cis-trans isomerization of proline imidic peptide bonds in oligopeptides.</text>
</comment>
<evidence type="ECO:0000259" key="4">
    <source>
        <dbReference type="PROSITE" id="PS50072"/>
    </source>
</evidence>
<dbReference type="PANTHER" id="PTHR45625:SF3">
    <property type="entry name" value="PEPTIDYL-PROLYL CIS-TRANS ISOMERASE B-RELATED"/>
    <property type="match status" value="1"/>
</dbReference>
<evidence type="ECO:0000256" key="2">
    <source>
        <dbReference type="SAM" id="MobiDB-lite"/>
    </source>
</evidence>
<dbReference type="SUPFAM" id="SSF50891">
    <property type="entry name" value="Cyclophilin-like"/>
    <property type="match status" value="1"/>
</dbReference>
<dbReference type="AlphaFoldDB" id="F9NTC4"/>
<dbReference type="EMBL" id="AFUN01000007">
    <property type="protein sequence ID" value="EGR97795.1"/>
    <property type="molecule type" value="Genomic_DNA"/>
</dbReference>
<dbReference type="PANTHER" id="PTHR45625">
    <property type="entry name" value="PEPTIDYL-PROLYL CIS-TRANS ISOMERASE-RELATED"/>
    <property type="match status" value="1"/>
</dbReference>
<feature type="domain" description="PPIase cyclophilin-type" evidence="4">
    <location>
        <begin position="115"/>
        <end position="257"/>
    </location>
</feature>
<dbReference type="STRING" id="1574624.GCA_001642025_00525"/>
<feature type="compositionally biased region" description="Low complexity" evidence="2">
    <location>
        <begin position="41"/>
        <end position="74"/>
    </location>
</feature>
<name>F9NTC4_9ACTN</name>
<accession>F9NTC4</accession>
<evidence type="ECO:0000256" key="1">
    <source>
        <dbReference type="ARBA" id="ARBA00002388"/>
    </source>
</evidence>
<dbReference type="GO" id="GO:0003755">
    <property type="term" value="F:peptidyl-prolyl cis-trans isomerase activity"/>
    <property type="evidence" value="ECO:0007669"/>
    <property type="project" value="InterPro"/>
</dbReference>
<keyword evidence="3" id="KW-0732">Signal</keyword>
<dbReference type="Gene3D" id="2.40.100.10">
    <property type="entry name" value="Cyclophilin-like"/>
    <property type="match status" value="1"/>
</dbReference>
<protein>
    <submittedName>
        <fullName evidence="5">Peptidyl-prolyl cis-trans isomerase, cyclophilin-type</fullName>
    </submittedName>
</protein>
<evidence type="ECO:0000256" key="3">
    <source>
        <dbReference type="SAM" id="SignalP"/>
    </source>
</evidence>
<feature type="signal peptide" evidence="3">
    <location>
        <begin position="1"/>
        <end position="28"/>
    </location>
</feature>
<feature type="chain" id="PRO_5003384838" evidence="3">
    <location>
        <begin position="29"/>
        <end position="258"/>
    </location>
</feature>
<gene>
    <name evidence="5" type="ORF">HMPREF1162_0292</name>
</gene>
<dbReference type="Pfam" id="PF00160">
    <property type="entry name" value="Pro_isomerase"/>
    <property type="match status" value="1"/>
</dbReference>
<comment type="caution">
    <text evidence="5">The sequence shown here is derived from an EMBL/GenBank/DDBJ whole genome shotgun (WGS) entry which is preliminary data.</text>
</comment>
<dbReference type="PATRIC" id="fig|1051006.4.peg.416"/>
<evidence type="ECO:0000313" key="6">
    <source>
        <dbReference type="Proteomes" id="UP000007832"/>
    </source>
</evidence>
<dbReference type="eggNOG" id="COG0652">
    <property type="taxonomic scope" value="Bacteria"/>
</dbReference>
<sequence>MRKTRRATTAVAVAGLSLLAGCSQTSGAVPGVSDSPDAWWTASPSAKSESPSSKTATQTADAAPATAAPAPAAASGPCGYAVAGKAARPVDMPPSDNIEKTGSTTITLTINDAPVVLTVDRATAPCAANAFISLAEQGYYNDTSCHKLSTGDTKYFQCGDPSGTGNGGPGYSYPVEKGVKAGGSVGSGTLALVADSQHRLGSQFALVYGNSKLSDSFLAIGSIDKDGVESLSEIADKGLAADGLAPKVDTKIGSVVMG</sequence>
<reference evidence="5 6" key="1">
    <citation type="submission" date="2011-07" db="EMBL/GenBank/DDBJ databases">
        <title>Genome Sequence of Propionibacterium acnes SK182B-JCVI.</title>
        <authorList>
            <person name="Durkin A.S."/>
            <person name="Madupu R."/>
            <person name="Hostetler J."/>
            <person name="Radune D."/>
            <person name="Torralba M."/>
            <person name="Methe B."/>
            <person name="Sutton G."/>
            <person name="Strausberg R.L."/>
            <person name="Nelson K.E."/>
        </authorList>
    </citation>
    <scope>NUCLEOTIDE SEQUENCE [LARGE SCALE GENOMIC DNA]</scope>
    <source>
        <strain evidence="5 6">SK182B-JCVI</strain>
    </source>
</reference>
<proteinExistence type="predicted"/>
<dbReference type="Proteomes" id="UP000007832">
    <property type="component" value="Unassembled WGS sequence"/>
</dbReference>
<dbReference type="InterPro" id="IPR044666">
    <property type="entry name" value="Cyclophilin_A-like"/>
</dbReference>